<dbReference type="RefSeq" id="WP_186742460.1">
    <property type="nucleotide sequence ID" value="NZ_CP060394.1"/>
</dbReference>
<dbReference type="InterPro" id="IPR020471">
    <property type="entry name" value="AKR"/>
</dbReference>
<accession>A0A7G8BGH2</accession>
<feature type="domain" description="NADP-dependent oxidoreductase" evidence="8">
    <location>
        <begin position="26"/>
        <end position="268"/>
    </location>
</feature>
<feature type="active site" description="Proton donor" evidence="5">
    <location>
        <position position="59"/>
    </location>
</feature>
<keyword evidence="10" id="KW-1185">Reference proteome</keyword>
<evidence type="ECO:0000313" key="10">
    <source>
        <dbReference type="Proteomes" id="UP000515312"/>
    </source>
</evidence>
<dbReference type="InterPro" id="IPR018170">
    <property type="entry name" value="Aldo/ket_reductase_CS"/>
</dbReference>
<evidence type="ECO:0000256" key="1">
    <source>
        <dbReference type="ARBA" id="ARBA00007905"/>
    </source>
</evidence>
<evidence type="ECO:0000259" key="8">
    <source>
        <dbReference type="Pfam" id="PF00248"/>
    </source>
</evidence>
<dbReference type="PIRSF" id="PIRSF000097">
    <property type="entry name" value="AKR"/>
    <property type="match status" value="1"/>
</dbReference>
<dbReference type="GO" id="GO:1990002">
    <property type="term" value="F:methylglyoxal reductase (NADPH) (acetol producing) activity"/>
    <property type="evidence" value="ECO:0007669"/>
    <property type="project" value="TreeGrafter"/>
</dbReference>
<dbReference type="PANTHER" id="PTHR43827">
    <property type="entry name" value="2,5-DIKETO-D-GLUCONIC ACID REDUCTASE"/>
    <property type="match status" value="1"/>
</dbReference>
<dbReference type="PROSITE" id="PS00798">
    <property type="entry name" value="ALDOKETO_REDUCTASE_1"/>
    <property type="match status" value="1"/>
</dbReference>
<evidence type="ECO:0000256" key="5">
    <source>
        <dbReference type="PIRSR" id="PIRSR000097-1"/>
    </source>
</evidence>
<comment type="catalytic activity">
    <reaction evidence="4">
        <text>hydroxyacetone + NADP(+) = methylglyoxal + NADPH + H(+)</text>
        <dbReference type="Rhea" id="RHEA:27986"/>
        <dbReference type="ChEBI" id="CHEBI:15378"/>
        <dbReference type="ChEBI" id="CHEBI:17158"/>
        <dbReference type="ChEBI" id="CHEBI:27957"/>
        <dbReference type="ChEBI" id="CHEBI:57783"/>
        <dbReference type="ChEBI" id="CHEBI:58349"/>
    </reaction>
</comment>
<dbReference type="GO" id="GO:0051596">
    <property type="term" value="P:methylglyoxal catabolic process"/>
    <property type="evidence" value="ECO:0007669"/>
    <property type="project" value="TreeGrafter"/>
</dbReference>
<comment type="similarity">
    <text evidence="1">Belongs to the aldo/keto reductase family.</text>
</comment>
<dbReference type="PRINTS" id="PR00069">
    <property type="entry name" value="ALDKETRDTASE"/>
</dbReference>
<dbReference type="FunFam" id="3.20.20.100:FF:000002">
    <property type="entry name" value="2,5-diketo-D-gluconic acid reductase A"/>
    <property type="match status" value="1"/>
</dbReference>
<dbReference type="KEGG" id="adin:H7849_21670"/>
<protein>
    <submittedName>
        <fullName evidence="9">Aldo/keto reductase</fullName>
    </submittedName>
</protein>
<sequence length="315" mass="34604">MSQVGVTTTSDASSSICANGAGIPCIGFGTFGMHGSKLANLIVHAVRAGFRHIDTAQIYGNEDAVGEGIQRSGVSRDDVFITTKVWVSNYEQRRFERSVNESLKALRTDYIDLLLLHWPSAAVPLEDQLGHLNALVHAGKVLSIGVSNFNRALLQRAVELSDIPLATNQFEYHPYLNQERLITATQQAGAAVTAYCAMAVGEVFSDPVLQRIARRYNKSISQIVLRWLLQQNGVVVLSRTEREERLKENLNIFDFSLEEVDMSAIVRLARHSSRIVDPPGLAPLWDPTPPNPAATKADGNVPSAVINLKGYLWSN</sequence>
<gene>
    <name evidence="9" type="ORF">H7849_21670</name>
</gene>
<dbReference type="InterPro" id="IPR036812">
    <property type="entry name" value="NAD(P)_OxRdtase_dom_sf"/>
</dbReference>
<feature type="site" description="Lowers pKa of active site Tyr" evidence="7">
    <location>
        <position position="84"/>
    </location>
</feature>
<keyword evidence="2" id="KW-0521">NADP</keyword>
<evidence type="ECO:0000313" key="9">
    <source>
        <dbReference type="EMBL" id="QNI31642.1"/>
    </source>
</evidence>
<keyword evidence="3" id="KW-0560">Oxidoreductase</keyword>
<feature type="binding site" evidence="6">
    <location>
        <position position="117"/>
    </location>
    <ligand>
        <name>substrate</name>
    </ligand>
</feature>
<dbReference type="InterPro" id="IPR023210">
    <property type="entry name" value="NADP_OxRdtase_dom"/>
</dbReference>
<dbReference type="SUPFAM" id="SSF51430">
    <property type="entry name" value="NAD(P)-linked oxidoreductase"/>
    <property type="match status" value="1"/>
</dbReference>
<dbReference type="Proteomes" id="UP000515312">
    <property type="component" value="Chromosome"/>
</dbReference>
<dbReference type="Pfam" id="PF00248">
    <property type="entry name" value="Aldo_ket_red"/>
    <property type="match status" value="1"/>
</dbReference>
<dbReference type="EMBL" id="CP060394">
    <property type="protein sequence ID" value="QNI31642.1"/>
    <property type="molecule type" value="Genomic_DNA"/>
</dbReference>
<organism evidence="9 10">
    <name type="scientific">Alloacidobacterium dinghuense</name>
    <dbReference type="NCBI Taxonomy" id="2763107"/>
    <lineage>
        <taxon>Bacteria</taxon>
        <taxon>Pseudomonadati</taxon>
        <taxon>Acidobacteriota</taxon>
        <taxon>Terriglobia</taxon>
        <taxon>Terriglobales</taxon>
        <taxon>Acidobacteriaceae</taxon>
        <taxon>Alloacidobacterium</taxon>
    </lineage>
</organism>
<name>A0A7G8BGH2_9BACT</name>
<dbReference type="Gene3D" id="3.20.20.100">
    <property type="entry name" value="NADP-dependent oxidoreductase domain"/>
    <property type="match status" value="1"/>
</dbReference>
<dbReference type="PANTHER" id="PTHR43827:SF3">
    <property type="entry name" value="NADP-DEPENDENT OXIDOREDUCTASE DOMAIN-CONTAINING PROTEIN"/>
    <property type="match status" value="1"/>
</dbReference>
<dbReference type="AlphaFoldDB" id="A0A7G8BGH2"/>
<evidence type="ECO:0000256" key="4">
    <source>
        <dbReference type="ARBA" id="ARBA00049445"/>
    </source>
</evidence>
<proteinExistence type="inferred from homology"/>
<evidence type="ECO:0000256" key="2">
    <source>
        <dbReference type="ARBA" id="ARBA00022857"/>
    </source>
</evidence>
<reference evidence="9 10" key="1">
    <citation type="submission" date="2020-08" db="EMBL/GenBank/DDBJ databases">
        <title>Edaphobacter telluris sp. nov. and Acidobacterium dinghuensis sp. nov., two acidobacteria isolated from forest soil.</title>
        <authorList>
            <person name="Fu J."/>
            <person name="Qiu L."/>
        </authorList>
    </citation>
    <scope>NUCLEOTIDE SEQUENCE [LARGE SCALE GENOMIC DNA]</scope>
    <source>
        <strain evidence="9">4Y35</strain>
    </source>
</reference>
<evidence type="ECO:0000256" key="6">
    <source>
        <dbReference type="PIRSR" id="PIRSR000097-2"/>
    </source>
</evidence>
<evidence type="ECO:0000256" key="3">
    <source>
        <dbReference type="ARBA" id="ARBA00023002"/>
    </source>
</evidence>
<evidence type="ECO:0000256" key="7">
    <source>
        <dbReference type="PIRSR" id="PIRSR000097-3"/>
    </source>
</evidence>